<dbReference type="GO" id="GO:0047134">
    <property type="term" value="F:protein-disulfide reductase [NAD(P)H] activity"/>
    <property type="evidence" value="ECO:0007669"/>
    <property type="project" value="TreeGrafter"/>
</dbReference>
<evidence type="ECO:0000313" key="14">
    <source>
        <dbReference type="Proteomes" id="UP000325003"/>
    </source>
</evidence>
<comment type="cofactor">
    <cofactor evidence="11">
        <name>[4Fe-4S] cluster</name>
        <dbReference type="ChEBI" id="CHEBI:49883"/>
    </cofactor>
    <text evidence="11">Binds 1 [4Fe-4S] cluster per subunit. Following nitrosylation of the [4Fe-4S] cluster binds 1 [4Fe-8(NO)] cluster per subunit.</text>
</comment>
<dbReference type="GO" id="GO:0003677">
    <property type="term" value="F:DNA binding"/>
    <property type="evidence" value="ECO:0007669"/>
    <property type="project" value="UniProtKB-UniRule"/>
</dbReference>
<dbReference type="GO" id="GO:0045892">
    <property type="term" value="P:negative regulation of DNA-templated transcription"/>
    <property type="evidence" value="ECO:0007669"/>
    <property type="project" value="TreeGrafter"/>
</dbReference>
<keyword evidence="8 11" id="KW-0238">DNA-binding</keyword>
<dbReference type="GO" id="GO:0051539">
    <property type="term" value="F:4 iron, 4 sulfur cluster binding"/>
    <property type="evidence" value="ECO:0007669"/>
    <property type="project" value="UniProtKB-UniRule"/>
</dbReference>
<keyword evidence="14" id="KW-1185">Reference proteome</keyword>
<protein>
    <recommendedName>
        <fullName evidence="11">Transcriptional regulator WhiB</fullName>
    </recommendedName>
</protein>
<accession>A0A5B1LMM7</accession>
<dbReference type="Proteomes" id="UP000325003">
    <property type="component" value="Unassembled WGS sequence"/>
</dbReference>
<comment type="PTM">
    <text evidence="11">The Fe-S cluster can be nitrosylated by nitric oxide (NO).</text>
</comment>
<keyword evidence="3 11" id="KW-0004">4Fe-4S</keyword>
<evidence type="ECO:0000256" key="9">
    <source>
        <dbReference type="ARBA" id="ARBA00023157"/>
    </source>
</evidence>
<dbReference type="GO" id="GO:0045454">
    <property type="term" value="P:cell redox homeostasis"/>
    <property type="evidence" value="ECO:0007669"/>
    <property type="project" value="TreeGrafter"/>
</dbReference>
<evidence type="ECO:0000256" key="7">
    <source>
        <dbReference type="ARBA" id="ARBA00023015"/>
    </source>
</evidence>
<comment type="similarity">
    <text evidence="2 11">Belongs to the WhiB family.</text>
</comment>
<keyword evidence="10 11" id="KW-0804">Transcription</keyword>
<feature type="binding site" evidence="11">
    <location>
        <position position="46"/>
    </location>
    <ligand>
        <name>[4Fe-4S] cluster</name>
        <dbReference type="ChEBI" id="CHEBI:49883"/>
    </ligand>
</feature>
<gene>
    <name evidence="11" type="primary">whiB</name>
    <name evidence="13" type="ORF">F0U44_05865</name>
</gene>
<feature type="binding site" evidence="11">
    <location>
        <position position="43"/>
    </location>
    <ligand>
        <name>[4Fe-4S] cluster</name>
        <dbReference type="ChEBI" id="CHEBI:49883"/>
    </ligand>
</feature>
<reference evidence="13 14" key="2">
    <citation type="submission" date="2019-09" db="EMBL/GenBank/DDBJ databases">
        <authorList>
            <person name="Jin C."/>
        </authorList>
    </citation>
    <scope>NUCLEOTIDE SEQUENCE [LARGE SCALE GENOMIC DNA]</scope>
    <source>
        <strain evidence="13 14">BN130099</strain>
    </source>
</reference>
<dbReference type="InterPro" id="IPR034768">
    <property type="entry name" value="4FE4S_WBL"/>
</dbReference>
<feature type="binding site" evidence="11">
    <location>
        <position position="52"/>
    </location>
    <ligand>
        <name>[4Fe-4S] cluster</name>
        <dbReference type="ChEBI" id="CHEBI:49883"/>
    </ligand>
</feature>
<keyword evidence="4 11" id="KW-0479">Metal-binding</keyword>
<evidence type="ECO:0000256" key="1">
    <source>
        <dbReference type="ARBA" id="ARBA00004496"/>
    </source>
</evidence>
<dbReference type="PROSITE" id="PS51674">
    <property type="entry name" value="4FE4S_WBL"/>
    <property type="match status" value="1"/>
</dbReference>
<keyword evidence="7 11" id="KW-0805">Transcription regulation</keyword>
<dbReference type="InterPro" id="IPR003482">
    <property type="entry name" value="Whib"/>
</dbReference>
<comment type="caution">
    <text evidence="13">The sequence shown here is derived from an EMBL/GenBank/DDBJ whole genome shotgun (WGS) entry which is preliminary data.</text>
</comment>
<dbReference type="RefSeq" id="WP_149727254.1">
    <property type="nucleotide sequence ID" value="NZ_VUJV01000001.1"/>
</dbReference>
<evidence type="ECO:0000256" key="4">
    <source>
        <dbReference type="ARBA" id="ARBA00022723"/>
    </source>
</evidence>
<dbReference type="HAMAP" id="MF_01479">
    <property type="entry name" value="WhiB"/>
    <property type="match status" value="1"/>
</dbReference>
<reference evidence="13 14" key="1">
    <citation type="submission" date="2019-09" db="EMBL/GenBank/DDBJ databases">
        <title>Nocardioides panacisoli sp. nov., isolated from the soil of a ginseng field.</title>
        <authorList>
            <person name="Cho C."/>
        </authorList>
    </citation>
    <scope>NUCLEOTIDE SEQUENCE [LARGE SCALE GENOMIC DNA]</scope>
    <source>
        <strain evidence="13 14">BN130099</strain>
    </source>
</reference>
<evidence type="ECO:0000259" key="12">
    <source>
        <dbReference type="PROSITE" id="PS51674"/>
    </source>
</evidence>
<keyword evidence="9 11" id="KW-1015">Disulfide bond</keyword>
<evidence type="ECO:0000256" key="5">
    <source>
        <dbReference type="ARBA" id="ARBA00023004"/>
    </source>
</evidence>
<comment type="subcellular location">
    <subcellularLocation>
        <location evidence="1 11">Cytoplasm</location>
    </subcellularLocation>
</comment>
<feature type="binding site" evidence="11">
    <location>
        <position position="15"/>
    </location>
    <ligand>
        <name>[4Fe-4S] cluster</name>
        <dbReference type="ChEBI" id="CHEBI:49883"/>
    </ligand>
</feature>
<dbReference type="GO" id="GO:0046872">
    <property type="term" value="F:metal ion binding"/>
    <property type="evidence" value="ECO:0007669"/>
    <property type="project" value="UniProtKB-KW"/>
</dbReference>
<dbReference type="AlphaFoldDB" id="A0A5B1LMM7"/>
<evidence type="ECO:0000256" key="3">
    <source>
        <dbReference type="ARBA" id="ARBA00022485"/>
    </source>
</evidence>
<dbReference type="GO" id="GO:0035731">
    <property type="term" value="F:dinitrosyl-iron complex binding"/>
    <property type="evidence" value="ECO:0007669"/>
    <property type="project" value="UniProtKB-UniRule"/>
</dbReference>
<keyword evidence="5 11" id="KW-0408">Iron</keyword>
<evidence type="ECO:0000256" key="8">
    <source>
        <dbReference type="ARBA" id="ARBA00023125"/>
    </source>
</evidence>
<organism evidence="13 14">
    <name type="scientific">Nocardioides humilatus</name>
    <dbReference type="NCBI Taxonomy" id="2607660"/>
    <lineage>
        <taxon>Bacteria</taxon>
        <taxon>Bacillati</taxon>
        <taxon>Actinomycetota</taxon>
        <taxon>Actinomycetes</taxon>
        <taxon>Propionibacteriales</taxon>
        <taxon>Nocardioidaceae</taxon>
        <taxon>Nocardioides</taxon>
    </lineage>
</organism>
<dbReference type="GO" id="GO:0005737">
    <property type="term" value="C:cytoplasm"/>
    <property type="evidence" value="ECO:0007669"/>
    <property type="project" value="UniProtKB-SubCell"/>
</dbReference>
<comment type="PTM">
    <text evidence="11">Upon Fe-S cluster removal intramolecular disulfide bonds are formed.</text>
</comment>
<dbReference type="PANTHER" id="PTHR38839">
    <property type="entry name" value="TRANSCRIPTIONAL REGULATOR WHID-RELATED"/>
    <property type="match status" value="1"/>
</dbReference>
<evidence type="ECO:0000256" key="10">
    <source>
        <dbReference type="ARBA" id="ARBA00023163"/>
    </source>
</evidence>
<feature type="domain" description="4Fe-4S Wbl-type" evidence="12">
    <location>
        <begin position="14"/>
        <end position="76"/>
    </location>
</feature>
<evidence type="ECO:0000256" key="11">
    <source>
        <dbReference type="HAMAP-Rule" id="MF_01479"/>
    </source>
</evidence>
<proteinExistence type="inferred from homology"/>
<comment type="function">
    <text evidence="11">Acts as a transcriptional regulator. Probably redox-responsive. The apo- but not holo-form probably binds DNA.</text>
</comment>
<name>A0A5B1LMM7_9ACTN</name>
<keyword evidence="11" id="KW-0963">Cytoplasm</keyword>
<dbReference type="EMBL" id="VUJV01000001">
    <property type="protein sequence ID" value="KAA1421793.1"/>
    <property type="molecule type" value="Genomic_DNA"/>
</dbReference>
<evidence type="ECO:0000256" key="2">
    <source>
        <dbReference type="ARBA" id="ARBA00006597"/>
    </source>
</evidence>
<evidence type="ECO:0000313" key="13">
    <source>
        <dbReference type="EMBL" id="KAA1421793.1"/>
    </source>
</evidence>
<keyword evidence="6 11" id="KW-0411">Iron-sulfur</keyword>
<evidence type="ECO:0000256" key="6">
    <source>
        <dbReference type="ARBA" id="ARBA00023014"/>
    </source>
</evidence>
<dbReference type="Pfam" id="PF02467">
    <property type="entry name" value="Whib"/>
    <property type="match status" value="1"/>
</dbReference>
<sequence length="91" mass="10228">MNLGTHAPWADHAACRDEDPELFFPIGHTAAARLQAREAQVICRECRVRAECLDFATGTGTQYGVWGGLDAEQRADLRRLSTRRKVLTESW</sequence>